<protein>
    <submittedName>
        <fullName evidence="1">Uncharacterized protein</fullName>
    </submittedName>
</protein>
<reference evidence="1 2" key="1">
    <citation type="submission" date="2019-07" db="EMBL/GenBank/DDBJ databases">
        <title>WGS assembly of Gossypium tomentosum.</title>
        <authorList>
            <person name="Chen Z.J."/>
            <person name="Sreedasyam A."/>
            <person name="Ando A."/>
            <person name="Song Q."/>
            <person name="De L."/>
            <person name="Hulse-Kemp A."/>
            <person name="Ding M."/>
            <person name="Ye W."/>
            <person name="Kirkbride R."/>
            <person name="Jenkins J."/>
            <person name="Plott C."/>
            <person name="Lovell J."/>
            <person name="Lin Y.-M."/>
            <person name="Vaughn R."/>
            <person name="Liu B."/>
            <person name="Li W."/>
            <person name="Simpson S."/>
            <person name="Scheffler B."/>
            <person name="Saski C."/>
            <person name="Grover C."/>
            <person name="Hu G."/>
            <person name="Conover J."/>
            <person name="Carlson J."/>
            <person name="Shu S."/>
            <person name="Boston L."/>
            <person name="Williams M."/>
            <person name="Peterson D."/>
            <person name="Mcgee K."/>
            <person name="Jones D."/>
            <person name="Wendel J."/>
            <person name="Stelly D."/>
            <person name="Grimwood J."/>
            <person name="Schmutz J."/>
        </authorList>
    </citation>
    <scope>NUCLEOTIDE SEQUENCE [LARGE SCALE GENOMIC DNA]</scope>
    <source>
        <strain evidence="1">7179.01</strain>
    </source>
</reference>
<accession>A0A5D2I722</accession>
<dbReference type="AlphaFoldDB" id="A0A5D2I722"/>
<dbReference type="EMBL" id="CM017634">
    <property type="protein sequence ID" value="TYH38165.1"/>
    <property type="molecule type" value="Genomic_DNA"/>
</dbReference>
<evidence type="ECO:0000313" key="2">
    <source>
        <dbReference type="Proteomes" id="UP000322667"/>
    </source>
</evidence>
<dbReference type="Proteomes" id="UP000322667">
    <property type="component" value="Chromosome D12"/>
</dbReference>
<evidence type="ECO:0000313" key="1">
    <source>
        <dbReference type="EMBL" id="TYH38165.1"/>
    </source>
</evidence>
<sequence>MLNVWLFVRNTSRKSKCRLVMELAISTQFVFQMFLKIFLLL</sequence>
<gene>
    <name evidence="1" type="ORF">ES332_D12G091500v1</name>
</gene>
<keyword evidence="2" id="KW-1185">Reference proteome</keyword>
<organism evidence="1 2">
    <name type="scientific">Gossypium tomentosum</name>
    <name type="common">Hawaiian cotton</name>
    <name type="synonym">Gossypium sandvicense</name>
    <dbReference type="NCBI Taxonomy" id="34277"/>
    <lineage>
        <taxon>Eukaryota</taxon>
        <taxon>Viridiplantae</taxon>
        <taxon>Streptophyta</taxon>
        <taxon>Embryophyta</taxon>
        <taxon>Tracheophyta</taxon>
        <taxon>Spermatophyta</taxon>
        <taxon>Magnoliopsida</taxon>
        <taxon>eudicotyledons</taxon>
        <taxon>Gunneridae</taxon>
        <taxon>Pentapetalae</taxon>
        <taxon>rosids</taxon>
        <taxon>malvids</taxon>
        <taxon>Malvales</taxon>
        <taxon>Malvaceae</taxon>
        <taxon>Malvoideae</taxon>
        <taxon>Gossypium</taxon>
    </lineage>
</organism>
<proteinExistence type="predicted"/>
<name>A0A5D2I722_GOSTO</name>